<evidence type="ECO:0000256" key="7">
    <source>
        <dbReference type="ARBA" id="ARBA00047899"/>
    </source>
</evidence>
<evidence type="ECO:0000313" key="14">
    <source>
        <dbReference type="EMBL" id="MVB12905.1"/>
    </source>
</evidence>
<dbReference type="PANTHER" id="PTHR43289:SF34">
    <property type="entry name" value="SERINE_THREONINE-PROTEIN KINASE YBDM-RELATED"/>
    <property type="match status" value="1"/>
</dbReference>
<dbReference type="InterPro" id="IPR017441">
    <property type="entry name" value="Protein_kinase_ATP_BS"/>
</dbReference>
<dbReference type="Proteomes" id="UP000515909">
    <property type="component" value="Chromosome"/>
</dbReference>
<keyword evidence="16" id="KW-1185">Reference proteome</keyword>
<dbReference type="InterPro" id="IPR011009">
    <property type="entry name" value="Kinase-like_dom_sf"/>
</dbReference>
<evidence type="ECO:0000313" key="17">
    <source>
        <dbReference type="Proteomes" id="UP000515909"/>
    </source>
</evidence>
<dbReference type="KEGG" id="cfem:HCR03_03375"/>
<dbReference type="SMART" id="SM00220">
    <property type="entry name" value="S_TKc"/>
    <property type="match status" value="1"/>
</dbReference>
<evidence type="ECO:0000313" key="16">
    <source>
        <dbReference type="Proteomes" id="UP000469440"/>
    </source>
</evidence>
<comment type="catalytic activity">
    <reaction evidence="8">
        <text>L-seryl-[protein] + ATP = O-phospho-L-seryl-[protein] + ADP + H(+)</text>
        <dbReference type="Rhea" id="RHEA:17989"/>
        <dbReference type="Rhea" id="RHEA-COMP:9863"/>
        <dbReference type="Rhea" id="RHEA-COMP:11604"/>
        <dbReference type="ChEBI" id="CHEBI:15378"/>
        <dbReference type="ChEBI" id="CHEBI:29999"/>
        <dbReference type="ChEBI" id="CHEBI:30616"/>
        <dbReference type="ChEBI" id="CHEBI:83421"/>
        <dbReference type="ChEBI" id="CHEBI:456216"/>
        <dbReference type="EC" id="2.7.11.1"/>
    </reaction>
</comment>
<feature type="domain" description="PASTA" evidence="13">
    <location>
        <begin position="500"/>
        <end position="566"/>
    </location>
</feature>
<feature type="binding site" evidence="9">
    <location>
        <position position="42"/>
    </location>
    <ligand>
        <name>ATP</name>
        <dbReference type="ChEBI" id="CHEBI:30616"/>
    </ligand>
</feature>
<keyword evidence="5 14" id="KW-0418">Kinase</keyword>
<dbReference type="NCBIfam" id="NF033483">
    <property type="entry name" value="PknB_PASTA_kin"/>
    <property type="match status" value="1"/>
</dbReference>
<dbReference type="SMART" id="SM00740">
    <property type="entry name" value="PASTA"/>
    <property type="match status" value="3"/>
</dbReference>
<dbReference type="CDD" id="cd06577">
    <property type="entry name" value="PASTA_pknB"/>
    <property type="match status" value="3"/>
</dbReference>
<evidence type="ECO:0000313" key="15">
    <source>
        <dbReference type="EMBL" id="QNK41349.1"/>
    </source>
</evidence>
<feature type="domain" description="PASTA" evidence="13">
    <location>
        <begin position="430"/>
        <end position="497"/>
    </location>
</feature>
<dbReference type="Gene3D" id="1.10.510.10">
    <property type="entry name" value="Transferase(Phosphotransferase) domain 1"/>
    <property type="match status" value="1"/>
</dbReference>
<keyword evidence="3 14" id="KW-0808">Transferase</keyword>
<dbReference type="OrthoDB" id="9788659at2"/>
<dbReference type="Gene3D" id="3.30.10.20">
    <property type="match status" value="3"/>
</dbReference>
<evidence type="ECO:0000256" key="4">
    <source>
        <dbReference type="ARBA" id="ARBA00022741"/>
    </source>
</evidence>
<dbReference type="PANTHER" id="PTHR43289">
    <property type="entry name" value="MITOGEN-ACTIVATED PROTEIN KINASE KINASE KINASE 20-RELATED"/>
    <property type="match status" value="1"/>
</dbReference>
<evidence type="ECO:0000259" key="12">
    <source>
        <dbReference type="PROSITE" id="PS50011"/>
    </source>
</evidence>
<feature type="domain" description="Protein kinase" evidence="12">
    <location>
        <begin position="13"/>
        <end position="272"/>
    </location>
</feature>
<dbReference type="PROSITE" id="PS51178">
    <property type="entry name" value="PASTA"/>
    <property type="match status" value="3"/>
</dbReference>
<dbReference type="Pfam" id="PF03793">
    <property type="entry name" value="PASTA"/>
    <property type="match status" value="3"/>
</dbReference>
<feature type="transmembrane region" description="Helical" evidence="11">
    <location>
        <begin position="329"/>
        <end position="354"/>
    </location>
</feature>
<dbReference type="InterPro" id="IPR005543">
    <property type="entry name" value="PASTA_dom"/>
</dbReference>
<dbReference type="GO" id="GO:0005524">
    <property type="term" value="F:ATP binding"/>
    <property type="evidence" value="ECO:0007669"/>
    <property type="project" value="UniProtKB-UniRule"/>
</dbReference>
<dbReference type="CDD" id="cd14014">
    <property type="entry name" value="STKc_PknB_like"/>
    <property type="match status" value="1"/>
</dbReference>
<dbReference type="SUPFAM" id="SSF56112">
    <property type="entry name" value="Protein kinase-like (PK-like)"/>
    <property type="match status" value="1"/>
</dbReference>
<dbReference type="Proteomes" id="UP000469440">
    <property type="component" value="Unassembled WGS sequence"/>
</dbReference>
<evidence type="ECO:0000259" key="13">
    <source>
        <dbReference type="PROSITE" id="PS51178"/>
    </source>
</evidence>
<dbReference type="PROSITE" id="PS00108">
    <property type="entry name" value="PROTEIN_KINASE_ST"/>
    <property type="match status" value="1"/>
</dbReference>
<dbReference type="AlphaFoldDB" id="A0A6N8I4L4"/>
<keyword evidence="6 9" id="KW-0067">ATP-binding</keyword>
<evidence type="ECO:0000256" key="9">
    <source>
        <dbReference type="PROSITE-ProRule" id="PRU10141"/>
    </source>
</evidence>
<dbReference type="EC" id="2.7.11.1" evidence="1"/>
<evidence type="ECO:0000256" key="3">
    <source>
        <dbReference type="ARBA" id="ARBA00022679"/>
    </source>
</evidence>
<feature type="region of interest" description="Disordered" evidence="10">
    <location>
        <begin position="655"/>
        <end position="676"/>
    </location>
</feature>
<reference evidence="15 17" key="2">
    <citation type="submission" date="2020-08" db="EMBL/GenBank/DDBJ databases">
        <title>The isolate Caproiciproducens sp. 7D4C2 produces n-caproate at mildly acidic conditions from hexoses: genome and rBOX comparison with related strains and chain-elongating bacteria.</title>
        <authorList>
            <person name="Esquivel-Elizondo S."/>
            <person name="Bagci C."/>
            <person name="Temovska M."/>
            <person name="Jeon B.S."/>
            <person name="Bessarab I."/>
            <person name="Williams R.B.H."/>
            <person name="Huson D.H."/>
            <person name="Angenent L.T."/>
        </authorList>
    </citation>
    <scope>NUCLEOTIDE SEQUENCE [LARGE SCALE GENOMIC DNA]</scope>
    <source>
        <strain evidence="15 17">7D4C2</strain>
    </source>
</reference>
<evidence type="ECO:0000256" key="2">
    <source>
        <dbReference type="ARBA" id="ARBA00022527"/>
    </source>
</evidence>
<dbReference type="GO" id="GO:0004674">
    <property type="term" value="F:protein serine/threonine kinase activity"/>
    <property type="evidence" value="ECO:0007669"/>
    <property type="project" value="UniProtKB-KW"/>
</dbReference>
<dbReference type="Pfam" id="PF00069">
    <property type="entry name" value="Pkinase"/>
    <property type="match status" value="1"/>
</dbReference>
<gene>
    <name evidence="14" type="primary">prkC_2</name>
    <name evidence="15" type="synonym">pknB</name>
    <name evidence="14" type="ORF">CAFE_36520</name>
    <name evidence="15" type="ORF">HCR03_03375</name>
</gene>
<reference evidence="14 16" key="1">
    <citation type="submission" date="2019-09" db="EMBL/GenBank/DDBJ databases">
        <title>Genome sequence of Clostridium sp. EA1.</title>
        <authorList>
            <person name="Poehlein A."/>
            <person name="Bengelsdorf F.R."/>
            <person name="Daniel R."/>
        </authorList>
    </citation>
    <scope>NUCLEOTIDE SEQUENCE [LARGE SCALE GENOMIC DNA]</scope>
    <source>
        <strain evidence="14 16">EA1</strain>
    </source>
</reference>
<sequence length="676" mass="74628">MDKYTGKRLDGRYEIHELVGVGGMAVVYRAYDTIDDRAVAVKILKDEFLGNEEFIRRFKNESKAIAVLSHPNIVKVFDVSFGDRIQYIVEEYIDGITLKEYLDQQKRIKWKEAIHFSVQILRALQHAHEKGIVHRDIKPQNIMLLQDGTIKVTDFGIARFSRSETRTMTDKAIGSVHYIAPEQARGDRTDEKTDIYSVGVMLYEMLTGQLPFEADSAVSVAIMQLQTDPKPLRELNPSIPEGLEEITLKAMQKNPERRYQSAAEMLRDIEIFKRNPSTKFQYKYFIDEKPTKYIDAINSVRNNDQPNYNDNYDYEEEPDEEPARKKKPVAILIVAGIAAAFLIVTISFGVAALVHSLNSGPKDVTMPNYVSKNIDEVKNEINSDPTYSFTIKEEPKSDPTAEKGTILDQTPKAGTMVKENTTITLTVSSGGATITLDDYSGSSQADVEAALKKLNLDYKILPIASDTVDKGIVVRTEPPAKTEVTAGTDVINVYVSSGKDIQKIPVPNVAGQTVDDARKMITDAGLTVGTTKEQASDQAKGTVIETDPLNGVKVDQGTTVNLIVSSGPAQKKVTIYVQLPKNVSHDIVLRAYLGSDLNVTKTVNPSYNDVCQLEFTGTDGIQTLTITLDGSKYNIYSLNFDTGEGKLQWSTAYVEPTGSSSSSSEIPSGGSVSPSD</sequence>
<dbReference type="InterPro" id="IPR000719">
    <property type="entry name" value="Prot_kinase_dom"/>
</dbReference>
<dbReference type="PROSITE" id="PS00107">
    <property type="entry name" value="PROTEIN_KINASE_ATP"/>
    <property type="match status" value="1"/>
</dbReference>
<evidence type="ECO:0000256" key="11">
    <source>
        <dbReference type="SAM" id="Phobius"/>
    </source>
</evidence>
<dbReference type="PROSITE" id="PS50011">
    <property type="entry name" value="PROTEIN_KINASE_DOM"/>
    <property type="match status" value="1"/>
</dbReference>
<evidence type="ECO:0000256" key="6">
    <source>
        <dbReference type="ARBA" id="ARBA00022840"/>
    </source>
</evidence>
<dbReference type="FunFam" id="1.10.510.10:FF:000021">
    <property type="entry name" value="Serine/threonine protein kinase"/>
    <property type="match status" value="1"/>
</dbReference>
<evidence type="ECO:0000256" key="10">
    <source>
        <dbReference type="SAM" id="MobiDB-lite"/>
    </source>
</evidence>
<evidence type="ECO:0000256" key="1">
    <source>
        <dbReference type="ARBA" id="ARBA00012513"/>
    </source>
</evidence>
<organism evidence="14 16">
    <name type="scientific">Caproicibacter fermentans</name>
    <dbReference type="NCBI Taxonomy" id="2576756"/>
    <lineage>
        <taxon>Bacteria</taxon>
        <taxon>Bacillati</taxon>
        <taxon>Bacillota</taxon>
        <taxon>Clostridia</taxon>
        <taxon>Eubacteriales</taxon>
        <taxon>Acutalibacteraceae</taxon>
        <taxon>Caproicibacter</taxon>
    </lineage>
</organism>
<proteinExistence type="predicted"/>
<feature type="domain" description="PASTA" evidence="13">
    <location>
        <begin position="360"/>
        <end position="429"/>
    </location>
</feature>
<dbReference type="InterPro" id="IPR008271">
    <property type="entry name" value="Ser/Thr_kinase_AS"/>
</dbReference>
<dbReference type="Gene3D" id="3.30.200.20">
    <property type="entry name" value="Phosphorylase Kinase, domain 1"/>
    <property type="match status" value="1"/>
</dbReference>
<evidence type="ECO:0000256" key="8">
    <source>
        <dbReference type="ARBA" id="ARBA00048679"/>
    </source>
</evidence>
<keyword evidence="4 9" id="KW-0547">Nucleotide-binding</keyword>
<feature type="compositionally biased region" description="Low complexity" evidence="10">
    <location>
        <begin position="656"/>
        <end position="676"/>
    </location>
</feature>
<accession>A0A6N8I4L4</accession>
<evidence type="ECO:0000256" key="5">
    <source>
        <dbReference type="ARBA" id="ARBA00022777"/>
    </source>
</evidence>
<keyword evidence="11" id="KW-1133">Transmembrane helix</keyword>
<comment type="catalytic activity">
    <reaction evidence="7">
        <text>L-threonyl-[protein] + ATP = O-phospho-L-threonyl-[protein] + ADP + H(+)</text>
        <dbReference type="Rhea" id="RHEA:46608"/>
        <dbReference type="Rhea" id="RHEA-COMP:11060"/>
        <dbReference type="Rhea" id="RHEA-COMP:11605"/>
        <dbReference type="ChEBI" id="CHEBI:15378"/>
        <dbReference type="ChEBI" id="CHEBI:30013"/>
        <dbReference type="ChEBI" id="CHEBI:30616"/>
        <dbReference type="ChEBI" id="CHEBI:61977"/>
        <dbReference type="ChEBI" id="CHEBI:456216"/>
        <dbReference type="EC" id="2.7.11.1"/>
    </reaction>
</comment>
<dbReference type="EMBL" id="VWXL01000106">
    <property type="protein sequence ID" value="MVB12905.1"/>
    <property type="molecule type" value="Genomic_DNA"/>
</dbReference>
<dbReference type="RefSeq" id="WP_066644096.1">
    <property type="nucleotide sequence ID" value="NZ_CP060286.1"/>
</dbReference>
<keyword evidence="2" id="KW-0723">Serine/threonine-protein kinase</keyword>
<accession>A0A7G8TCK8</accession>
<keyword evidence="11" id="KW-0472">Membrane</keyword>
<protein>
    <recommendedName>
        <fullName evidence="1">non-specific serine/threonine protein kinase</fullName>
        <ecNumber evidence="1">2.7.11.1</ecNumber>
    </recommendedName>
</protein>
<feature type="region of interest" description="Disordered" evidence="10">
    <location>
        <begin position="300"/>
        <end position="325"/>
    </location>
</feature>
<keyword evidence="11" id="KW-0812">Transmembrane</keyword>
<name>A0A6N8I4L4_9FIRM</name>
<dbReference type="EMBL" id="CP060286">
    <property type="protein sequence ID" value="QNK41349.1"/>
    <property type="molecule type" value="Genomic_DNA"/>
</dbReference>